<evidence type="ECO:0000256" key="3">
    <source>
        <dbReference type="ARBA" id="ARBA00022741"/>
    </source>
</evidence>
<dbReference type="NCBIfam" id="TIGR01494">
    <property type="entry name" value="ATPase_P-type"/>
    <property type="match status" value="1"/>
</dbReference>
<dbReference type="SFLD" id="SFLDF00027">
    <property type="entry name" value="p-type_atpase"/>
    <property type="match status" value="1"/>
</dbReference>
<evidence type="ECO:0000256" key="4">
    <source>
        <dbReference type="ARBA" id="ARBA00022840"/>
    </source>
</evidence>
<dbReference type="InterPro" id="IPR023214">
    <property type="entry name" value="HAD_sf"/>
</dbReference>
<dbReference type="SFLD" id="SFLDS00003">
    <property type="entry name" value="Haloacid_Dehalogenase"/>
    <property type="match status" value="1"/>
</dbReference>
<feature type="transmembrane region" description="Helical" evidence="8">
    <location>
        <begin position="725"/>
        <end position="745"/>
    </location>
</feature>
<dbReference type="Pfam" id="PF00122">
    <property type="entry name" value="E1-E2_ATPase"/>
    <property type="match status" value="1"/>
</dbReference>
<dbReference type="SFLD" id="SFLDG00002">
    <property type="entry name" value="C1.7:_P-type_atpase_like"/>
    <property type="match status" value="1"/>
</dbReference>
<proteinExistence type="predicted"/>
<dbReference type="PRINTS" id="PR00119">
    <property type="entry name" value="CATATPASE"/>
</dbReference>
<feature type="transmembrane region" description="Helical" evidence="8">
    <location>
        <begin position="256"/>
        <end position="280"/>
    </location>
</feature>
<keyword evidence="4" id="KW-0067">ATP-binding</keyword>
<name>A0ABT9DZF0_9PROT</name>
<dbReference type="Gene3D" id="1.20.1110.10">
    <property type="entry name" value="Calcium-transporting ATPase, transmembrane domain"/>
    <property type="match status" value="2"/>
</dbReference>
<sequence length="821" mass="84543">MQRRGLSTAEAAARLRREGPNALPDAAHRSLARVALDVAREPMFALLLGAGALYLLLGDLAEALVLLVFACLSVAIAVAQEARTERALEALRDLSSPRALVVRDGERRRIPGREVVRGDLLVLAEGDRVPADARLLAAEAFEVDESLLTGESLPVAKRAGAAPGSGAPPRPGDDPAAVFSGSLVVRGTGEAVVQATGPRTELGRIGAALGGIKREPPRMRAQTAAMVRSFAVLGLLASLGLGLLTGLLRGDWLQAALGGIALAMAMLPEEFPLVLTVFAVMGARRIARVGVLLRQASALQTLGATTVLCTDKTGTLTRNRMAVALGQPEPPLDGPGLLRLAADASEDSPFDAMEVALRQAAPEAAGGTPLRHYGLRPDLPAMGRAWAAGSGARLAAKGAPEAILRLCAPPPAVAERIAAAAAALAARGLRVLGVAEAAGLEPARLPARLEEAGLVFRGLVGLADPLRPQVPEAVAECRTAGIRVVIVTGDHPDTARAIAAEAGLDTAPVVTGAELAGLDAAGFAARAGSAAILARVLPEQKLRLVQVLKAAGEVVAMTGDGVNDAPALKASHVGVAMGARGTDVAREAAAAVLLEDDFGAILRAIRLGRRIIDNLRKAMGYIVALHVPIAGMAFLPLAFGLPPVLGPLHIAFLEMVVDPVCSFAFEAEPEEADVMRRPPEDPQAALLAPGLIAWGVVQGVVAFATTGVLYLWAWGAGLPEPALRAIAFTALVAALVALILVNRSFSASPLVALARPNPVLLAVLGTVGLLLALVLVVPPVAALFRFEGFAAWQAGLALANGAAVLLILEAGKRLRNALPRR</sequence>
<dbReference type="InterPro" id="IPR004014">
    <property type="entry name" value="ATPase_P-typ_cation-transptr_N"/>
</dbReference>
<evidence type="ECO:0000256" key="7">
    <source>
        <dbReference type="ARBA" id="ARBA00023136"/>
    </source>
</evidence>
<dbReference type="InterPro" id="IPR044492">
    <property type="entry name" value="P_typ_ATPase_HD_dom"/>
</dbReference>
<keyword evidence="6 8" id="KW-1133">Transmembrane helix</keyword>
<feature type="transmembrane region" description="Helical" evidence="8">
    <location>
        <begin position="618"/>
        <end position="639"/>
    </location>
</feature>
<dbReference type="Pfam" id="PF00690">
    <property type="entry name" value="Cation_ATPase_N"/>
    <property type="match status" value="1"/>
</dbReference>
<evidence type="ECO:0000256" key="6">
    <source>
        <dbReference type="ARBA" id="ARBA00022989"/>
    </source>
</evidence>
<dbReference type="RefSeq" id="WP_305104150.1">
    <property type="nucleotide sequence ID" value="NZ_JAUTWS010000011.1"/>
</dbReference>
<feature type="transmembrane region" description="Helical" evidence="8">
    <location>
        <begin position="223"/>
        <end position="244"/>
    </location>
</feature>
<dbReference type="InterPro" id="IPR001757">
    <property type="entry name" value="P_typ_ATPase"/>
</dbReference>
<evidence type="ECO:0000313" key="11">
    <source>
        <dbReference type="Proteomes" id="UP001243009"/>
    </source>
</evidence>
<feature type="domain" description="Cation-transporting P-type ATPase N-terminal" evidence="9">
    <location>
        <begin position="1"/>
        <end position="59"/>
    </location>
</feature>
<keyword evidence="11" id="KW-1185">Reference proteome</keyword>
<feature type="transmembrane region" description="Helical" evidence="8">
    <location>
        <begin position="686"/>
        <end position="713"/>
    </location>
</feature>
<accession>A0ABT9DZF0</accession>
<evidence type="ECO:0000313" key="10">
    <source>
        <dbReference type="EMBL" id="MDO9709282.1"/>
    </source>
</evidence>
<keyword evidence="5" id="KW-1278">Translocase</keyword>
<dbReference type="Proteomes" id="UP001243009">
    <property type="component" value="Unassembled WGS sequence"/>
</dbReference>
<evidence type="ECO:0000256" key="1">
    <source>
        <dbReference type="ARBA" id="ARBA00004141"/>
    </source>
</evidence>
<dbReference type="PROSITE" id="PS00154">
    <property type="entry name" value="ATPASE_E1_E2"/>
    <property type="match status" value="1"/>
</dbReference>
<dbReference type="Pfam" id="PF00702">
    <property type="entry name" value="Hydrolase"/>
    <property type="match status" value="1"/>
</dbReference>
<dbReference type="Gene3D" id="3.40.50.1000">
    <property type="entry name" value="HAD superfamily/HAD-like"/>
    <property type="match status" value="2"/>
</dbReference>
<dbReference type="InterPro" id="IPR036412">
    <property type="entry name" value="HAD-like_sf"/>
</dbReference>
<evidence type="ECO:0000259" key="9">
    <source>
        <dbReference type="SMART" id="SM00831"/>
    </source>
</evidence>
<protein>
    <submittedName>
        <fullName evidence="10">Cation-translocating P-type ATPase</fullName>
    </submittedName>
</protein>
<evidence type="ECO:0000256" key="2">
    <source>
        <dbReference type="ARBA" id="ARBA00022692"/>
    </source>
</evidence>
<feature type="transmembrane region" description="Helical" evidence="8">
    <location>
        <begin position="789"/>
        <end position="811"/>
    </location>
</feature>
<dbReference type="Pfam" id="PF00689">
    <property type="entry name" value="Cation_ATPase_C"/>
    <property type="match status" value="1"/>
</dbReference>
<dbReference type="EMBL" id="JAUTWS010000011">
    <property type="protein sequence ID" value="MDO9709282.1"/>
    <property type="molecule type" value="Genomic_DNA"/>
</dbReference>
<gene>
    <name evidence="10" type="ORF">Q7A36_13100</name>
</gene>
<reference evidence="10 11" key="1">
    <citation type="submission" date="2023-08" db="EMBL/GenBank/DDBJ databases">
        <title>The draft genome sequence of Paracraurococcus sp. LOR1-02.</title>
        <authorList>
            <person name="Kingkaew E."/>
            <person name="Tanasupawat S."/>
        </authorList>
    </citation>
    <scope>NUCLEOTIDE SEQUENCE [LARGE SCALE GENOMIC DNA]</scope>
    <source>
        <strain evidence="10 11">LOR1-02</strain>
    </source>
</reference>
<dbReference type="InterPro" id="IPR008250">
    <property type="entry name" value="ATPase_P-typ_transduc_dom_A_sf"/>
</dbReference>
<dbReference type="InterPro" id="IPR018303">
    <property type="entry name" value="ATPase_P-typ_P_site"/>
</dbReference>
<comment type="subcellular location">
    <subcellularLocation>
        <location evidence="1">Membrane</location>
        <topology evidence="1">Multi-pass membrane protein</topology>
    </subcellularLocation>
</comment>
<dbReference type="SUPFAM" id="SSF56784">
    <property type="entry name" value="HAD-like"/>
    <property type="match status" value="1"/>
</dbReference>
<dbReference type="InterPro" id="IPR006068">
    <property type="entry name" value="ATPase_P-typ_cation-transptr_C"/>
</dbReference>
<dbReference type="SMART" id="SM00831">
    <property type="entry name" value="Cation_ATPase_N"/>
    <property type="match status" value="1"/>
</dbReference>
<keyword evidence="2 8" id="KW-0812">Transmembrane</keyword>
<dbReference type="Gene3D" id="3.40.1110.10">
    <property type="entry name" value="Calcium-transporting ATPase, cytoplasmic domain N"/>
    <property type="match status" value="1"/>
</dbReference>
<dbReference type="SUPFAM" id="SSF81665">
    <property type="entry name" value="Calcium ATPase, transmembrane domain M"/>
    <property type="match status" value="1"/>
</dbReference>
<dbReference type="Gene3D" id="2.70.150.10">
    <property type="entry name" value="Calcium-transporting ATPase, cytoplasmic transduction domain A"/>
    <property type="match status" value="1"/>
</dbReference>
<keyword evidence="3" id="KW-0547">Nucleotide-binding</keyword>
<dbReference type="InterPro" id="IPR059000">
    <property type="entry name" value="ATPase_P-type_domA"/>
</dbReference>
<feature type="transmembrane region" description="Helical" evidence="8">
    <location>
        <begin position="757"/>
        <end position="777"/>
    </location>
</feature>
<dbReference type="InterPro" id="IPR023298">
    <property type="entry name" value="ATPase_P-typ_TM_dom_sf"/>
</dbReference>
<keyword evidence="7 8" id="KW-0472">Membrane</keyword>
<dbReference type="PANTHER" id="PTHR42861">
    <property type="entry name" value="CALCIUM-TRANSPORTING ATPASE"/>
    <property type="match status" value="1"/>
</dbReference>
<feature type="transmembrane region" description="Helical" evidence="8">
    <location>
        <begin position="63"/>
        <end position="82"/>
    </location>
</feature>
<dbReference type="PRINTS" id="PR00120">
    <property type="entry name" value="HATPASE"/>
</dbReference>
<comment type="caution">
    <text evidence="10">The sequence shown here is derived from an EMBL/GenBank/DDBJ whole genome shotgun (WGS) entry which is preliminary data.</text>
</comment>
<organism evidence="10 11">
    <name type="scientific">Paracraurococcus lichenis</name>
    <dbReference type="NCBI Taxonomy" id="3064888"/>
    <lineage>
        <taxon>Bacteria</taxon>
        <taxon>Pseudomonadati</taxon>
        <taxon>Pseudomonadota</taxon>
        <taxon>Alphaproteobacteria</taxon>
        <taxon>Acetobacterales</taxon>
        <taxon>Roseomonadaceae</taxon>
        <taxon>Paracraurococcus</taxon>
    </lineage>
</organism>
<evidence type="ECO:0000256" key="8">
    <source>
        <dbReference type="SAM" id="Phobius"/>
    </source>
</evidence>
<dbReference type="SUPFAM" id="SSF81653">
    <property type="entry name" value="Calcium ATPase, transduction domain A"/>
    <property type="match status" value="1"/>
</dbReference>
<evidence type="ECO:0000256" key="5">
    <source>
        <dbReference type="ARBA" id="ARBA00022967"/>
    </source>
</evidence>
<dbReference type="InterPro" id="IPR023299">
    <property type="entry name" value="ATPase_P-typ_cyto_dom_N"/>
</dbReference>